<feature type="region of interest" description="Disordered" evidence="1">
    <location>
        <begin position="1114"/>
        <end position="1179"/>
    </location>
</feature>
<feature type="compositionally biased region" description="Basic and acidic residues" evidence="1">
    <location>
        <begin position="42"/>
        <end position="51"/>
    </location>
</feature>
<dbReference type="Proteomes" id="UP000011086">
    <property type="component" value="Unassembled WGS sequence"/>
</dbReference>
<feature type="compositionally biased region" description="Pro residues" evidence="1">
    <location>
        <begin position="1116"/>
        <end position="1125"/>
    </location>
</feature>
<accession>A0AA97P009</accession>
<feature type="compositionally biased region" description="Polar residues" evidence="1">
    <location>
        <begin position="216"/>
        <end position="228"/>
    </location>
</feature>
<dbReference type="InterPro" id="IPR058317">
    <property type="entry name" value="DUF8004"/>
</dbReference>
<organism evidence="3">
    <name type="scientific">Pyricularia oryzae (strain Y34)</name>
    <name type="common">Rice blast fungus</name>
    <name type="synonym">Magnaporthe oryzae</name>
    <dbReference type="NCBI Taxonomy" id="1143189"/>
    <lineage>
        <taxon>Eukaryota</taxon>
        <taxon>Fungi</taxon>
        <taxon>Dikarya</taxon>
        <taxon>Ascomycota</taxon>
        <taxon>Pezizomycotina</taxon>
        <taxon>Sordariomycetes</taxon>
        <taxon>Sordariomycetidae</taxon>
        <taxon>Magnaporthales</taxon>
        <taxon>Pyriculariaceae</taxon>
        <taxon>Pyricularia</taxon>
    </lineage>
</organism>
<proteinExistence type="predicted"/>
<feature type="compositionally biased region" description="Low complexity" evidence="1">
    <location>
        <begin position="26"/>
        <end position="39"/>
    </location>
</feature>
<name>A0AA97P009_PYRO3</name>
<dbReference type="PANTHER" id="PTHR39601">
    <property type="entry name" value="CHORIOGENIN HMINOR"/>
    <property type="match status" value="1"/>
</dbReference>
<gene>
    <name evidence="3" type="ORF">OOU_Y34scaffold00497g21</name>
</gene>
<feature type="region of interest" description="Disordered" evidence="1">
    <location>
        <begin position="1191"/>
        <end position="1288"/>
    </location>
</feature>
<feature type="compositionally biased region" description="Polar residues" evidence="1">
    <location>
        <begin position="435"/>
        <end position="460"/>
    </location>
</feature>
<feature type="compositionally biased region" description="Basic and acidic residues" evidence="1">
    <location>
        <begin position="147"/>
        <end position="159"/>
    </location>
</feature>
<feature type="compositionally biased region" description="Pro residues" evidence="1">
    <location>
        <begin position="347"/>
        <end position="357"/>
    </location>
</feature>
<dbReference type="Pfam" id="PF26013">
    <property type="entry name" value="DUF8004"/>
    <property type="match status" value="1"/>
</dbReference>
<feature type="region of interest" description="Disordered" evidence="1">
    <location>
        <begin position="575"/>
        <end position="616"/>
    </location>
</feature>
<feature type="region of interest" description="Disordered" evidence="1">
    <location>
        <begin position="20"/>
        <end position="500"/>
    </location>
</feature>
<feature type="compositionally biased region" description="Low complexity" evidence="1">
    <location>
        <begin position="1195"/>
        <end position="1219"/>
    </location>
</feature>
<evidence type="ECO:0000256" key="1">
    <source>
        <dbReference type="SAM" id="MobiDB-lite"/>
    </source>
</evidence>
<dbReference type="EMBL" id="JH793595">
    <property type="protein sequence ID" value="ELQ39463.1"/>
    <property type="molecule type" value="Genomic_DNA"/>
</dbReference>
<reference evidence="3" key="1">
    <citation type="journal article" date="2012" name="PLoS Genet.">
        <title>Comparative analysis of the genomes of two field isolates of the rice blast fungus Magnaporthe oryzae.</title>
        <authorList>
            <person name="Xue M."/>
            <person name="Yang J."/>
            <person name="Li Z."/>
            <person name="Hu S."/>
            <person name="Yao N."/>
            <person name="Dean R.A."/>
            <person name="Zhao W."/>
            <person name="Shen M."/>
            <person name="Zhang H."/>
            <person name="Li C."/>
            <person name="Liu L."/>
            <person name="Cao L."/>
            <person name="Xu X."/>
            <person name="Xing Y."/>
            <person name="Hsiang T."/>
            <person name="Zhang Z."/>
            <person name="Xu J.R."/>
            <person name="Peng Y.L."/>
        </authorList>
    </citation>
    <scope>NUCLEOTIDE SEQUENCE</scope>
    <source>
        <strain evidence="3">Y34</strain>
    </source>
</reference>
<feature type="compositionally biased region" description="Low complexity" evidence="1">
    <location>
        <begin position="369"/>
        <end position="381"/>
    </location>
</feature>
<feature type="compositionally biased region" description="Low complexity" evidence="1">
    <location>
        <begin position="1134"/>
        <end position="1154"/>
    </location>
</feature>
<sequence>MASNSKSSKERRLSVMSFFSNRSNRLSAPSLPTSPLSTLDSCHSENKENKEPSSQPSQPRDHQRQMQPMQHMPQQQQHRQHHQHQHQQQQQPPQQPSRPRLRPRPVSSVFLVPRDEEFDTSVSPKSFGRTDTSLSVPQGRPQVQELQQKDEYDALQDHIRRSHQRASTQPVLGETASTLTDSSGSISSFTTAASSPPVADKQRNFKRLSLTAWPPRQSSPTLKSFFSTRKTKSPATELPPPERTAPAIPSDQGPPTSRLSISRKPVPPHPRDDRSASPAHRKAQSHSEAPTSAGYLEFAAPKLPPPLAPAPKAGNAIPTHQNPDARRKHPDPHMMRNFSHKASKSLEPPPPPPPPPKDNSLAGGMTQRPSDSPPSSDIIAPRQRQTEPEAKGKQQKRLQPRPRQVSPSPEPQRGRRSVSAHPSPGSKIVKARTEGPQSTQASTPATSRPPSANSRAQSAHSGERKPVPGNSPSRGRLRKSWLPGGRGKEAYDNGPVAQGSNSAAWILSPEGRAEYGTSYLSNGEKVPELWNESGDVMVFLLPRDSGAGPSFRLPGGIFADSSVFDDLLRAEMTSSPAGTRDRINSFSGRDSLTAEDARRNVQKTPSPPPGGEGSGVLRLFLTETPTWPKPVHGPPPLERLIDIRNVFAFLTGQPLVATLENPSLFHVLLRIAGLLREFGFSSPDGMSFGRDVDLSMSFYTDQFGLADVKHSPEKTVQGLMVGEQMRSWELYNEAFVHAVGKWEAIMELKSPMFTQLTRTTRDRLERSHFDLESRRHNFCTRLDDMAFPGIFAGIANSTSNSDFRHVRFKNWKNSFISMRSFILKYYKHQFGSWPPKARSKKNPFTESGLNRQVLRTLYSDLCALYDLLVDREQMTTRMFNQATHDEPVDPAHAEIVALRKLLEEYDNSSPPVLPPIPFDVPKLPTMKTILETYDQLSAKEQAAVDRRVKSHELILVMRRSYNFDTDSLQHPFLDAFKQYDLAEAKGKSSSELSDLRFGCWIFLYVVIQALPMLAVDAPGVRFTEGAEYFLCMPPKGDPPWMEDGASVRKMWFKLVDQDKQVELSADAVLFSVEATYDRSHCWQAAKRWAEAAAAMDDAEGPDQVIMNQSQQMLPPLMSPLEPPRPGFSGMDADGSGSPTMGTGTPGSASPTASGMGSPMLRPRRQSPAGASTRNRVSGHWRSSIAFGLEPVDMDPAAGPPGATGSPYSGSNRSLLNLNSPATGEMESPSAPFAQSARTHVGRSYSAGNLQVVGNNGPPPSHPKDHSRHGSTVTGGDQGMSFDDILKGMEDTKIKKKKSWLPGA</sequence>
<evidence type="ECO:0000313" key="3">
    <source>
        <dbReference type="EMBL" id="ELQ39463.1"/>
    </source>
</evidence>
<feature type="compositionally biased region" description="Low complexity" evidence="1">
    <location>
        <begin position="176"/>
        <end position="195"/>
    </location>
</feature>
<protein>
    <recommendedName>
        <fullName evidence="2">DUF8004 domain-containing protein</fullName>
    </recommendedName>
</protein>
<feature type="domain" description="DUF8004" evidence="2">
    <location>
        <begin position="695"/>
        <end position="787"/>
    </location>
</feature>
<dbReference type="PANTHER" id="PTHR39601:SF2">
    <property type="entry name" value="CHORIOGENIN HMINOR"/>
    <property type="match status" value="1"/>
</dbReference>
<feature type="compositionally biased region" description="Polar residues" evidence="1">
    <location>
        <begin position="120"/>
        <end position="136"/>
    </location>
</feature>
<feature type="compositionally biased region" description="Low complexity" evidence="1">
    <location>
        <begin position="65"/>
        <end position="77"/>
    </location>
</feature>
<evidence type="ECO:0000259" key="2">
    <source>
        <dbReference type="Pfam" id="PF26013"/>
    </source>
</evidence>